<evidence type="ECO:0000256" key="4">
    <source>
        <dbReference type="ARBA" id="ARBA00022692"/>
    </source>
</evidence>
<dbReference type="STRING" id="697329.Rumal_2142"/>
<evidence type="ECO:0000256" key="7">
    <source>
        <dbReference type="SAM" id="Phobius"/>
    </source>
</evidence>
<feature type="transmembrane region" description="Helical" evidence="7">
    <location>
        <begin position="275"/>
        <end position="293"/>
    </location>
</feature>
<dbReference type="KEGG" id="ral:Rumal_2142"/>
<feature type="transmembrane region" description="Helical" evidence="7">
    <location>
        <begin position="134"/>
        <end position="156"/>
    </location>
</feature>
<dbReference type="OrthoDB" id="9775268at2"/>
<dbReference type="Pfam" id="PF07690">
    <property type="entry name" value="MFS_1"/>
    <property type="match status" value="1"/>
</dbReference>
<accession>E6UBL0</accession>
<reference evidence="9 10" key="1">
    <citation type="journal article" date="2011" name="J. Bacteriol.">
        <title>Complete genome of the cellulolytic ruminal bacterium Ruminococcus albus 7.</title>
        <authorList>
            <person name="Suen G."/>
            <person name="Stevenson D.M."/>
            <person name="Bruce D.C."/>
            <person name="Chertkov O."/>
            <person name="Copeland A."/>
            <person name="Cheng J.F."/>
            <person name="Detter C."/>
            <person name="Detter J.C."/>
            <person name="Goodwin L.A."/>
            <person name="Han C.S."/>
            <person name="Hauser L.J."/>
            <person name="Ivanova N.N."/>
            <person name="Kyrpides N.C."/>
            <person name="Land M.L."/>
            <person name="Lapidus A."/>
            <person name="Lucas S."/>
            <person name="Ovchinnikova G."/>
            <person name="Pitluck S."/>
            <person name="Tapia R."/>
            <person name="Woyke T."/>
            <person name="Boyum J."/>
            <person name="Mead D."/>
            <person name="Weimer P.J."/>
        </authorList>
    </citation>
    <scope>NUCLEOTIDE SEQUENCE [LARGE SCALE GENOMIC DNA]</scope>
    <source>
        <strain evidence="10">ATCC 27210 / DSM 20455 / JCM 14654 / NCDO 2250 / 7</strain>
    </source>
</reference>
<dbReference type="GO" id="GO:0005886">
    <property type="term" value="C:plasma membrane"/>
    <property type="evidence" value="ECO:0007669"/>
    <property type="project" value="UniProtKB-SubCell"/>
</dbReference>
<feature type="transmembrane region" description="Helical" evidence="7">
    <location>
        <begin position="389"/>
        <end position="407"/>
    </location>
</feature>
<evidence type="ECO:0000256" key="1">
    <source>
        <dbReference type="ARBA" id="ARBA00004651"/>
    </source>
</evidence>
<dbReference type="Gene3D" id="1.20.1250.20">
    <property type="entry name" value="MFS general substrate transporter like domains"/>
    <property type="match status" value="1"/>
</dbReference>
<dbReference type="GO" id="GO:0022857">
    <property type="term" value="F:transmembrane transporter activity"/>
    <property type="evidence" value="ECO:0007669"/>
    <property type="project" value="InterPro"/>
</dbReference>
<dbReference type="PROSITE" id="PS50850">
    <property type="entry name" value="MFS"/>
    <property type="match status" value="1"/>
</dbReference>
<feature type="transmembrane region" description="Helical" evidence="7">
    <location>
        <begin position="216"/>
        <end position="235"/>
    </location>
</feature>
<keyword evidence="4 7" id="KW-0812">Transmembrane</keyword>
<feature type="domain" description="Major facilitator superfamily (MFS) profile" evidence="8">
    <location>
        <begin position="3"/>
        <end position="411"/>
    </location>
</feature>
<sequence length="431" mass="46917">MKNFIYIWIGELISSIGTGMTSFALSVYVYQTYGNASAVSLVTLLAFLPSILLSPIAGLLADRFNRRILMVCGDSLSALGLIFILLNMQFGTLQLWMICVGVTISSFFSSLLNPAYKATITDLLTEEQYAKASGMVQIASSAQFLISPFIASILLSFYDIRLILMIDICTIIVTVITILLVNRHIKEKPHKKENFNALKDLKEGFASVIRHPGIRILVFLMSFACFTLGLLQTMLSPMVLSFTDSKSLGYLESLSAIGMLVGSIVIGVMSIKKNFCRVLFIGLALNGLGMIGIGMTCNFRIIICSGLLIFITLPFINVSADTMARINIPNEVQGRAWGVISILSQFGCLLSYGLSGIMADHIFCPMLENNGILANSFGRIFGTGHGRGIGLMVSMCGVLVLVVLVIMMRSKALREMDVTSEEPVESAAITN</sequence>
<dbReference type="Proteomes" id="UP000006919">
    <property type="component" value="Chromosome"/>
</dbReference>
<protein>
    <submittedName>
        <fullName evidence="9">Major facilitator superfamily MFS_1</fullName>
    </submittedName>
</protein>
<keyword evidence="2" id="KW-0813">Transport</keyword>
<evidence type="ECO:0000259" key="8">
    <source>
        <dbReference type="PROSITE" id="PS50850"/>
    </source>
</evidence>
<evidence type="ECO:0000313" key="10">
    <source>
        <dbReference type="Proteomes" id="UP000006919"/>
    </source>
</evidence>
<keyword evidence="5 7" id="KW-1133">Transmembrane helix</keyword>
<feature type="transmembrane region" description="Helical" evidence="7">
    <location>
        <begin position="299"/>
        <end position="316"/>
    </location>
</feature>
<dbReference type="InterPro" id="IPR020846">
    <property type="entry name" value="MFS_dom"/>
</dbReference>
<proteinExistence type="predicted"/>
<dbReference type="eggNOG" id="COG2814">
    <property type="taxonomic scope" value="Bacteria"/>
</dbReference>
<dbReference type="PANTHER" id="PTHR43266">
    <property type="entry name" value="MACROLIDE-EFFLUX PROTEIN"/>
    <property type="match status" value="1"/>
</dbReference>
<dbReference type="RefSeq" id="WP_013498787.1">
    <property type="nucleotide sequence ID" value="NC_014833.1"/>
</dbReference>
<feature type="transmembrane region" description="Helical" evidence="7">
    <location>
        <begin position="68"/>
        <end position="87"/>
    </location>
</feature>
<name>E6UBL0_RUMA7</name>
<dbReference type="InterPro" id="IPR036259">
    <property type="entry name" value="MFS_trans_sf"/>
</dbReference>
<keyword evidence="6 7" id="KW-0472">Membrane</keyword>
<dbReference type="EMBL" id="CP002403">
    <property type="protein sequence ID" value="ADU22630.1"/>
    <property type="molecule type" value="Genomic_DNA"/>
</dbReference>
<evidence type="ECO:0000256" key="6">
    <source>
        <dbReference type="ARBA" id="ARBA00023136"/>
    </source>
</evidence>
<dbReference type="SUPFAM" id="SSF103473">
    <property type="entry name" value="MFS general substrate transporter"/>
    <property type="match status" value="1"/>
</dbReference>
<evidence type="ECO:0000256" key="5">
    <source>
        <dbReference type="ARBA" id="ARBA00022989"/>
    </source>
</evidence>
<evidence type="ECO:0000313" key="9">
    <source>
        <dbReference type="EMBL" id="ADU22630.1"/>
    </source>
</evidence>
<feature type="transmembrane region" description="Helical" evidence="7">
    <location>
        <begin position="162"/>
        <end position="182"/>
    </location>
</feature>
<dbReference type="AlphaFoldDB" id="E6UBL0"/>
<organism evidence="9 10">
    <name type="scientific">Ruminococcus albus (strain ATCC 27210 / DSM 20455 / JCM 14654 / NCDO 2250 / 7)</name>
    <dbReference type="NCBI Taxonomy" id="697329"/>
    <lineage>
        <taxon>Bacteria</taxon>
        <taxon>Bacillati</taxon>
        <taxon>Bacillota</taxon>
        <taxon>Clostridia</taxon>
        <taxon>Eubacteriales</taxon>
        <taxon>Oscillospiraceae</taxon>
        <taxon>Ruminococcus</taxon>
    </lineage>
</organism>
<dbReference type="HOGENOM" id="CLU_034180_16_0_9"/>
<dbReference type="CDD" id="cd06173">
    <property type="entry name" value="MFS_MefA_like"/>
    <property type="match status" value="1"/>
</dbReference>
<feature type="transmembrane region" description="Helical" evidence="7">
    <location>
        <begin position="337"/>
        <end position="359"/>
    </location>
</feature>
<evidence type="ECO:0000256" key="2">
    <source>
        <dbReference type="ARBA" id="ARBA00022448"/>
    </source>
</evidence>
<feature type="transmembrane region" description="Helical" evidence="7">
    <location>
        <begin position="12"/>
        <end position="30"/>
    </location>
</feature>
<dbReference type="InterPro" id="IPR011701">
    <property type="entry name" value="MFS"/>
</dbReference>
<gene>
    <name evidence="9" type="ordered locus">Rumal_2142</name>
</gene>
<feature type="transmembrane region" description="Helical" evidence="7">
    <location>
        <begin position="93"/>
        <end position="113"/>
    </location>
</feature>
<feature type="transmembrane region" description="Helical" evidence="7">
    <location>
        <begin position="247"/>
        <end position="268"/>
    </location>
</feature>
<feature type="transmembrane region" description="Helical" evidence="7">
    <location>
        <begin position="36"/>
        <end position="61"/>
    </location>
</feature>
<comment type="subcellular location">
    <subcellularLocation>
        <location evidence="1">Cell membrane</location>
        <topology evidence="1">Multi-pass membrane protein</topology>
    </subcellularLocation>
</comment>
<dbReference type="PANTHER" id="PTHR43266:SF2">
    <property type="entry name" value="MAJOR FACILITATOR SUPERFAMILY (MFS) PROFILE DOMAIN-CONTAINING PROTEIN"/>
    <property type="match status" value="1"/>
</dbReference>
<keyword evidence="3" id="KW-1003">Cell membrane</keyword>
<evidence type="ECO:0000256" key="3">
    <source>
        <dbReference type="ARBA" id="ARBA00022475"/>
    </source>
</evidence>